<protein>
    <recommendedName>
        <fullName evidence="4">BTB domain-containing protein</fullName>
    </recommendedName>
</protein>
<comment type="caution">
    <text evidence="2">The sequence shown here is derived from an EMBL/GenBank/DDBJ whole genome shotgun (WGS) entry which is preliminary data.</text>
</comment>
<feature type="region of interest" description="Disordered" evidence="1">
    <location>
        <begin position="1"/>
        <end position="77"/>
    </location>
</feature>
<gene>
    <name evidence="2" type="ORF">NLU13_0245</name>
</gene>
<feature type="compositionally biased region" description="Low complexity" evidence="1">
    <location>
        <begin position="57"/>
        <end position="72"/>
    </location>
</feature>
<evidence type="ECO:0000313" key="3">
    <source>
        <dbReference type="Proteomes" id="UP001175261"/>
    </source>
</evidence>
<proteinExistence type="predicted"/>
<dbReference type="AlphaFoldDB" id="A0AA39GNQ6"/>
<evidence type="ECO:0000256" key="1">
    <source>
        <dbReference type="SAM" id="MobiDB-lite"/>
    </source>
</evidence>
<dbReference type="Proteomes" id="UP001175261">
    <property type="component" value="Unassembled WGS sequence"/>
</dbReference>
<evidence type="ECO:0008006" key="4">
    <source>
        <dbReference type="Google" id="ProtNLM"/>
    </source>
</evidence>
<keyword evidence="3" id="KW-1185">Reference proteome</keyword>
<dbReference type="EMBL" id="JAPDFR010000001">
    <property type="protein sequence ID" value="KAK0390742.1"/>
    <property type="molecule type" value="Genomic_DNA"/>
</dbReference>
<reference evidence="2" key="1">
    <citation type="submission" date="2022-10" db="EMBL/GenBank/DDBJ databases">
        <title>Determination and structural analysis of whole genome sequence of Sarocladium strictum F4-1.</title>
        <authorList>
            <person name="Hu L."/>
            <person name="Jiang Y."/>
        </authorList>
    </citation>
    <scope>NUCLEOTIDE SEQUENCE</scope>
    <source>
        <strain evidence="2">F4-1</strain>
    </source>
</reference>
<organism evidence="2 3">
    <name type="scientific">Sarocladium strictum</name>
    <name type="common">Black bundle disease fungus</name>
    <name type="synonym">Acremonium strictum</name>
    <dbReference type="NCBI Taxonomy" id="5046"/>
    <lineage>
        <taxon>Eukaryota</taxon>
        <taxon>Fungi</taxon>
        <taxon>Dikarya</taxon>
        <taxon>Ascomycota</taxon>
        <taxon>Pezizomycotina</taxon>
        <taxon>Sordariomycetes</taxon>
        <taxon>Hypocreomycetidae</taxon>
        <taxon>Hypocreales</taxon>
        <taxon>Sarocladiaceae</taxon>
        <taxon>Sarocladium</taxon>
    </lineage>
</organism>
<accession>A0AA39GNQ6</accession>
<name>A0AA39GNQ6_SARSR</name>
<evidence type="ECO:0000313" key="2">
    <source>
        <dbReference type="EMBL" id="KAK0390742.1"/>
    </source>
</evidence>
<sequence length="399" mass="44155">MAMQNAERSSVVEPAEGSSSASNTDLPEDQSELQHLANEALQRSQTTRQLPDRSVVTAWPRPTTPWPRNAPADTPQDREVEIDANGDRFIITHDADGATTTYFVSTKSLELASPFFREIFQMERRNGRSSSPIRLCDRNAKSWAMEPMLRAIHHMPVTGINQSDPEKLADFATHCAAYGCSVALGPWAAGWAYKCEINTSMDVGHLLLAGAIMESNVIKDMAMEHVGLVNPHEVQHHWQGDSSLAEIPSEIVHELMRIVTEKIERILCLLKTALDGLNAADGFVHYYHACPDCGACTEHPPADSSGSEEGGVYCEFLAECEVHDSILACTSADRLDAMLGLLRDAKTGVRELSGSAYAPQEMTENLLNEITLLNYRCPDREHCPFWIEMEDFEAALQEV</sequence>